<comment type="function">
    <text evidence="4">Involved in the assembly of lipopolysaccharide (LPS). Required for the translocation of LPS from the inner membrane to the outer membrane. May form a bridge between the inner membrane and the outer membrane, via interactions with LptC and LptD, thereby facilitating LPS transfer across the periplasm.</text>
</comment>
<evidence type="ECO:0000256" key="2">
    <source>
        <dbReference type="ARBA" id="ARBA00022729"/>
    </source>
</evidence>
<evidence type="ECO:0000256" key="1">
    <source>
        <dbReference type="ARBA" id="ARBA00022448"/>
    </source>
</evidence>
<comment type="similarity">
    <text evidence="4">Belongs to the LptA family.</text>
</comment>
<keyword evidence="2 4" id="KW-0732">Signal</keyword>
<dbReference type="InterPro" id="IPR052037">
    <property type="entry name" value="LPS_export_LptA"/>
</dbReference>
<dbReference type="Proteomes" id="UP001056635">
    <property type="component" value="Chromosome"/>
</dbReference>
<evidence type="ECO:0000313" key="7">
    <source>
        <dbReference type="Proteomes" id="UP001056635"/>
    </source>
</evidence>
<evidence type="ECO:0000259" key="5">
    <source>
        <dbReference type="Pfam" id="PF03968"/>
    </source>
</evidence>
<reference evidence="6" key="1">
    <citation type="submission" date="2021-09" db="EMBL/GenBank/DDBJ databases">
        <title>First case of bloodstream infection caused by Mixta hanseatica sp. nov., a member of the Erwiniaceae family.</title>
        <authorList>
            <person name="Both A."/>
            <person name="Huang J."/>
            <person name="Wenzel P."/>
            <person name="Aepfelbacher M."/>
            <person name="Rohde H."/>
            <person name="Christner M."/>
            <person name="Hentschke M."/>
        </authorList>
    </citation>
    <scope>NUCLEOTIDE SEQUENCE</scope>
    <source>
        <strain evidence="6">X22927</strain>
    </source>
</reference>
<protein>
    <recommendedName>
        <fullName evidence="4">Lipopolysaccharide export system protein LptA</fullName>
    </recommendedName>
</protein>
<accession>A0ABY4RA62</accession>
<keyword evidence="3 4" id="KW-0574">Periplasm</keyword>
<proteinExistence type="inferred from homology"/>
<evidence type="ECO:0000256" key="3">
    <source>
        <dbReference type="ARBA" id="ARBA00022764"/>
    </source>
</evidence>
<keyword evidence="7" id="KW-1185">Reference proteome</keyword>
<dbReference type="PANTHER" id="PTHR36504:SF1">
    <property type="entry name" value="LIPOPOLYSACCHARIDE EXPORT SYSTEM PROTEIN LPTA"/>
    <property type="match status" value="1"/>
</dbReference>
<dbReference type="NCBIfam" id="TIGR03002">
    <property type="entry name" value="outer_YhbN_LptA"/>
    <property type="match status" value="1"/>
</dbReference>
<sequence precursor="true">MKSMNNHSLKLLLIGSLLATSLPALALTGDSEKPVNINSANQALDMQGNVATFTGNVIVTQGSIKITADKVVVTRPGGDSKKTVVDAYGNPATFYQLQDDGKPVKGHAAKMHYELAKDFVELTGNAYIEQLDSNVKGDRITYLVKEQKMQAWSEGDNKRVTTVLVPSQLQDKPASSTSQQKSR</sequence>
<dbReference type="NCBIfam" id="NF008143">
    <property type="entry name" value="PRK10894.1"/>
    <property type="match status" value="1"/>
</dbReference>
<dbReference type="PANTHER" id="PTHR36504">
    <property type="entry name" value="LIPOPOLYSACCHARIDE EXPORT SYSTEM PROTEIN LPTA"/>
    <property type="match status" value="1"/>
</dbReference>
<evidence type="ECO:0000256" key="4">
    <source>
        <dbReference type="HAMAP-Rule" id="MF_01914"/>
    </source>
</evidence>
<dbReference type="EMBL" id="CP082904">
    <property type="protein sequence ID" value="UQY44592.1"/>
    <property type="molecule type" value="Genomic_DNA"/>
</dbReference>
<comment type="subunit">
    <text evidence="4">Component of the lipopolysaccharide transport and assembly complex.</text>
</comment>
<dbReference type="HAMAP" id="MF_01914">
    <property type="entry name" value="LPS_assembly_LptA"/>
    <property type="match status" value="1"/>
</dbReference>
<dbReference type="Gene3D" id="2.60.450.10">
    <property type="entry name" value="Lipopolysaccharide (LPS) transport protein A like domain"/>
    <property type="match status" value="1"/>
</dbReference>
<organism evidence="6 7">
    <name type="scientific">Mixta hanseatica</name>
    <dbReference type="NCBI Taxonomy" id="2872648"/>
    <lineage>
        <taxon>Bacteria</taxon>
        <taxon>Pseudomonadati</taxon>
        <taxon>Pseudomonadota</taxon>
        <taxon>Gammaproteobacteria</taxon>
        <taxon>Enterobacterales</taxon>
        <taxon>Erwiniaceae</taxon>
        <taxon>Mixta</taxon>
    </lineage>
</organism>
<name>A0ABY4RA62_9GAMM</name>
<gene>
    <name evidence="4 6" type="primary">lptA</name>
    <name evidence="6" type="ORF">K6958_02495</name>
</gene>
<evidence type="ECO:0000313" key="6">
    <source>
        <dbReference type="EMBL" id="UQY44592.1"/>
    </source>
</evidence>
<feature type="chain" id="PRO_5044909803" description="Lipopolysaccharide export system protein LptA" evidence="4">
    <location>
        <begin position="27"/>
        <end position="183"/>
    </location>
</feature>
<keyword evidence="1 4" id="KW-0813">Transport</keyword>
<dbReference type="InterPro" id="IPR005653">
    <property type="entry name" value="OstA-like_N"/>
</dbReference>
<dbReference type="InterPro" id="IPR014340">
    <property type="entry name" value="LptA"/>
</dbReference>
<dbReference type="Pfam" id="PF03968">
    <property type="entry name" value="LptD_N"/>
    <property type="match status" value="1"/>
</dbReference>
<dbReference type="RefSeq" id="WP_249893185.1">
    <property type="nucleotide sequence ID" value="NZ_CP082904.1"/>
</dbReference>
<feature type="signal peptide" evidence="4">
    <location>
        <begin position="1"/>
        <end position="26"/>
    </location>
</feature>
<feature type="domain" description="Organic solvent tolerance-like N-terminal" evidence="5">
    <location>
        <begin position="36"/>
        <end position="148"/>
    </location>
</feature>
<comment type="subcellular location">
    <subcellularLocation>
        <location evidence="4">Periplasm</location>
    </subcellularLocation>
</comment>